<accession>A0A8H7Y795</accession>
<evidence type="ECO:0000259" key="2">
    <source>
        <dbReference type="Pfam" id="PF20231"/>
    </source>
</evidence>
<protein>
    <recommendedName>
        <fullName evidence="2">DUF6589 domain-containing protein</fullName>
    </recommendedName>
</protein>
<dbReference type="EMBL" id="JAFIQS010000008">
    <property type="protein sequence ID" value="KAG5166295.1"/>
    <property type="molecule type" value="Genomic_DNA"/>
</dbReference>
<evidence type="ECO:0000256" key="1">
    <source>
        <dbReference type="SAM" id="MobiDB-lite"/>
    </source>
</evidence>
<dbReference type="InterPro" id="IPR046496">
    <property type="entry name" value="DUF6589"/>
</dbReference>
<evidence type="ECO:0000313" key="4">
    <source>
        <dbReference type="EMBL" id="KAG5172229.1"/>
    </source>
</evidence>
<feature type="domain" description="DUF6589" evidence="2">
    <location>
        <begin position="375"/>
        <end position="778"/>
    </location>
</feature>
<evidence type="ECO:0000313" key="3">
    <source>
        <dbReference type="EMBL" id="KAG5166295.1"/>
    </source>
</evidence>
<gene>
    <name evidence="4" type="ORF">JR316_001726</name>
    <name evidence="3" type="ORF">JR316_008378</name>
</gene>
<dbReference type="Pfam" id="PF20231">
    <property type="entry name" value="DUF6589"/>
    <property type="match status" value="1"/>
</dbReference>
<feature type="region of interest" description="Disordered" evidence="1">
    <location>
        <begin position="1"/>
        <end position="95"/>
    </location>
</feature>
<dbReference type="AlphaFoldDB" id="A0A8H7Y795"/>
<dbReference type="EMBL" id="JAFIQS010000002">
    <property type="protein sequence ID" value="KAG5172229.1"/>
    <property type="molecule type" value="Genomic_DNA"/>
</dbReference>
<dbReference type="OrthoDB" id="5424058at2759"/>
<feature type="compositionally biased region" description="Basic and acidic residues" evidence="1">
    <location>
        <begin position="76"/>
        <end position="89"/>
    </location>
</feature>
<organism evidence="4">
    <name type="scientific">Psilocybe cubensis</name>
    <name type="common">Psychedelic mushroom</name>
    <name type="synonym">Stropharia cubensis</name>
    <dbReference type="NCBI Taxonomy" id="181762"/>
    <lineage>
        <taxon>Eukaryota</taxon>
        <taxon>Fungi</taxon>
        <taxon>Dikarya</taxon>
        <taxon>Basidiomycota</taxon>
        <taxon>Agaricomycotina</taxon>
        <taxon>Agaricomycetes</taxon>
        <taxon>Agaricomycetidae</taxon>
        <taxon>Agaricales</taxon>
        <taxon>Agaricineae</taxon>
        <taxon>Strophariaceae</taxon>
        <taxon>Psilocybe</taxon>
    </lineage>
</organism>
<reference evidence="4" key="1">
    <citation type="submission" date="2021-02" db="EMBL/GenBank/DDBJ databases">
        <title>Psilocybe cubensis genome.</title>
        <authorList>
            <person name="Mckernan K.J."/>
            <person name="Crawford S."/>
            <person name="Trippe A."/>
            <person name="Kane L.T."/>
            <person name="Mclaughlin S."/>
        </authorList>
    </citation>
    <scope>NUCLEOTIDE SEQUENCE [LARGE SCALE GENOMIC DNA]</scope>
    <source>
        <strain evidence="4">MGC-MH-2018</strain>
    </source>
</reference>
<sequence>MSYTTRTPRKCTNDENKTPLRRPASTIVFRQPKLTPSQTTPSREPLTPFKSNSTPISFVDGLTPQTKKRKAQSDIQEQKERRRKEKEVKVLSQQQQENEDIDHYLGLLNDGGYTLHSFMSALLRTTHPVRSSQVSRMLVNHGKSLLDNIMARERVVATDWALSTTRQLAAMEADALAAEFTPSRGQSMFETLAHFSLSGFLQDAERIAPTLYNHFRVVAFPPSSEKYKHKQHDLILATVFCMLAKSRSEHATDFQTSMCLYLLACGTSKSLFNVLNHAGLTLSYSQAVEKLKKLSDELLEETRTIAHLVTFMIIWDNINFAFRVSQQRHDAKDHFDNGTTATLVPLFGVEVGSLPTSLKPPRVVRPQVLEFDGLDLLPSCEEAFRVQNGQLWHIEDILYNAFPDLRSKLFAHILPAPTVHQIPVHQTRQYPLPAMHIDESSLDGTLNVLSTILQTTLQMSEEDVKRHGIIICAGDQLSLSLLDKASAIRRDDTNFLDNIGRFTEGQEGLLHLKFSHARMIANEFWGKPNARSPWSLWKVNTLLARKPISAGWKVKSPAPFRPVYELILDLTLPANILDAFRIHCGYESLETWIKTGVTSVDDVRRVSQLVLDKNCSGRRVQSLRATKMRDIPLENIILFNRDALYLRQLKYAIKKGDVGVVLDLCTHLMLAFRGTGKTPKYADALFGIVMRLKKMNSTLRDAWLNNWLANLSGKVDGFKEMDLLQEHQNFWLKIIYSAKGSNRSWQWLSMVSVCIFALRDVMRRMHKEYSTPFNSISHTTPTTATDIATLRTHLEAQSLQTYTPKRENNDDCVEARDLLQAGSEYANKPSAYHNFKYAKIKTTHRGTKSSNLSEESVYENANDKGVFEDGNDIDIGSDLCMSIEDLLMDNEEFPIGADGDYYVSIVQGIANELSIYN</sequence>
<proteinExistence type="predicted"/>
<name>A0A8H7Y795_PSICU</name>
<comment type="caution">
    <text evidence="4">The sequence shown here is derived from an EMBL/GenBank/DDBJ whole genome shotgun (WGS) entry which is preliminary data.</text>
</comment>